<organism evidence="1">
    <name type="scientific">Brachypodium distachyon</name>
    <name type="common">Purple false brome</name>
    <name type="synonym">Trachynia distachya</name>
    <dbReference type="NCBI Taxonomy" id="15368"/>
    <lineage>
        <taxon>Eukaryota</taxon>
        <taxon>Viridiplantae</taxon>
        <taxon>Streptophyta</taxon>
        <taxon>Embryophyta</taxon>
        <taxon>Tracheophyta</taxon>
        <taxon>Spermatophyta</taxon>
        <taxon>Magnoliopsida</taxon>
        <taxon>Liliopsida</taxon>
        <taxon>Poales</taxon>
        <taxon>Poaceae</taxon>
        <taxon>BOP clade</taxon>
        <taxon>Pooideae</taxon>
        <taxon>Stipodae</taxon>
        <taxon>Brachypodieae</taxon>
        <taxon>Brachypodium</taxon>
    </lineage>
</organism>
<protein>
    <submittedName>
        <fullName evidence="1 2">Uncharacterized protein</fullName>
    </submittedName>
</protein>
<dbReference type="InParanoid" id="A0A2K2DNV3"/>
<evidence type="ECO:0000313" key="1">
    <source>
        <dbReference type="EMBL" id="PNT75959.1"/>
    </source>
</evidence>
<name>A0A2K2DNV3_BRADI</name>
<dbReference type="AlphaFoldDB" id="A0A2K2DNV3"/>
<dbReference type="EMBL" id="CM000880">
    <property type="protein sequence ID" value="PNT75959.1"/>
    <property type="molecule type" value="Genomic_DNA"/>
</dbReference>
<sequence>MALPSLNNNSTTEVAFTFLTFWSFSPSRAPALPNSRARPTSSLYPARVAAPPSHRHEGFRPCAEIPVAADRGEPVAGARAARRCRTRGESGRLYPSCTAPSTSFCCPSSGPVSGHGRRLASGHGGRLRCLRGCGDDVRWRGTHRRCAGSLASPRTAQAWAPATCSMICPNRHRSIKKSV</sequence>
<keyword evidence="3" id="KW-1185">Reference proteome</keyword>
<proteinExistence type="predicted"/>
<reference evidence="2" key="3">
    <citation type="submission" date="2018-08" db="UniProtKB">
        <authorList>
            <consortium name="EnsemblPlants"/>
        </authorList>
    </citation>
    <scope>IDENTIFICATION</scope>
    <source>
        <strain evidence="2">cv. Bd21</strain>
    </source>
</reference>
<evidence type="ECO:0000313" key="2">
    <source>
        <dbReference type="EnsemblPlants" id="PNT75959"/>
    </source>
</evidence>
<dbReference type="Proteomes" id="UP000008810">
    <property type="component" value="Chromosome 1"/>
</dbReference>
<accession>A0A2K2DNV3</accession>
<reference evidence="1 2" key="1">
    <citation type="journal article" date="2010" name="Nature">
        <title>Genome sequencing and analysis of the model grass Brachypodium distachyon.</title>
        <authorList>
            <consortium name="International Brachypodium Initiative"/>
        </authorList>
    </citation>
    <scope>NUCLEOTIDE SEQUENCE [LARGE SCALE GENOMIC DNA]</scope>
    <source>
        <strain evidence="1 2">Bd21</strain>
    </source>
</reference>
<dbReference type="Gramene" id="PNT75959">
    <property type="protein sequence ID" value="PNT75959"/>
    <property type="gene ID" value="BRADI_1g42365v3"/>
</dbReference>
<gene>
    <name evidence="1" type="ORF">BRADI_1g42365v3</name>
</gene>
<evidence type="ECO:0000313" key="3">
    <source>
        <dbReference type="Proteomes" id="UP000008810"/>
    </source>
</evidence>
<reference evidence="1" key="2">
    <citation type="submission" date="2017-06" db="EMBL/GenBank/DDBJ databases">
        <title>WGS assembly of Brachypodium distachyon.</title>
        <authorList>
            <consortium name="The International Brachypodium Initiative"/>
            <person name="Lucas S."/>
            <person name="Harmon-Smith M."/>
            <person name="Lail K."/>
            <person name="Tice H."/>
            <person name="Grimwood J."/>
            <person name="Bruce D."/>
            <person name="Barry K."/>
            <person name="Shu S."/>
            <person name="Lindquist E."/>
            <person name="Wang M."/>
            <person name="Pitluck S."/>
            <person name="Vogel J.P."/>
            <person name="Garvin D.F."/>
            <person name="Mockler T.C."/>
            <person name="Schmutz J."/>
            <person name="Rokhsar D."/>
            <person name="Bevan M.W."/>
        </authorList>
    </citation>
    <scope>NUCLEOTIDE SEQUENCE</scope>
    <source>
        <strain evidence="1">Bd21</strain>
    </source>
</reference>
<dbReference type="EnsemblPlants" id="PNT75959">
    <property type="protein sequence ID" value="PNT75959"/>
    <property type="gene ID" value="BRADI_1g42365v3"/>
</dbReference>